<accession>A0ABR4JIY0</accession>
<sequence>MVEPLLESINNDLRKTQDLPTTNQLAAKTHATARAQEVLSRDITEIKNIFATPTRNNSSHSENNGSTRWERRQPEGAVLGILVREVSTPVEAHNRTEMEEEMQWNKHFLEKARVVYPGRLSRNVPTVPKTTHHGASRVSTGKKKTETCFFISSQLKGLRSYTHAPLI</sequence>
<dbReference type="RefSeq" id="XP_070893812.1">
    <property type="nucleotide sequence ID" value="XM_071041737.1"/>
</dbReference>
<feature type="compositionally biased region" description="Polar residues" evidence="1">
    <location>
        <begin position="51"/>
        <end position="67"/>
    </location>
</feature>
<evidence type="ECO:0000256" key="1">
    <source>
        <dbReference type="SAM" id="MobiDB-lite"/>
    </source>
</evidence>
<feature type="region of interest" description="Disordered" evidence="1">
    <location>
        <begin position="50"/>
        <end position="73"/>
    </location>
</feature>
<proteinExistence type="predicted"/>
<reference evidence="2 3" key="1">
    <citation type="submission" date="2024-07" db="EMBL/GenBank/DDBJ databases">
        <title>Section-level genome sequencing and comparative genomics of Aspergillus sections Usti and Cavernicolus.</title>
        <authorList>
            <consortium name="Lawrence Berkeley National Laboratory"/>
            <person name="Nybo J.L."/>
            <person name="Vesth T.C."/>
            <person name="Theobald S."/>
            <person name="Frisvad J.C."/>
            <person name="Larsen T.O."/>
            <person name="Kjaerboelling I."/>
            <person name="Rothschild-Mancinelli K."/>
            <person name="Lyhne E.K."/>
            <person name="Kogle M.E."/>
            <person name="Barry K."/>
            <person name="Clum A."/>
            <person name="Na H."/>
            <person name="Ledsgaard L."/>
            <person name="Lin J."/>
            <person name="Lipzen A."/>
            <person name="Kuo A."/>
            <person name="Riley R."/>
            <person name="Mondo S."/>
            <person name="LaButti K."/>
            <person name="Haridas S."/>
            <person name="Pangalinan J."/>
            <person name="Salamov A.A."/>
            <person name="Simmons B.A."/>
            <person name="Magnuson J.K."/>
            <person name="Chen J."/>
            <person name="Drula E."/>
            <person name="Henrissat B."/>
            <person name="Wiebenga A."/>
            <person name="Lubbers R.J."/>
            <person name="Gomes A.C."/>
            <person name="Macurrencykelacurrency M.R."/>
            <person name="Stajich J."/>
            <person name="Grigoriev I.V."/>
            <person name="Mortensen U.H."/>
            <person name="De vries R.P."/>
            <person name="Baker S.E."/>
            <person name="Andersen M.R."/>
        </authorList>
    </citation>
    <scope>NUCLEOTIDE SEQUENCE [LARGE SCALE GENOMIC DNA]</scope>
    <source>
        <strain evidence="2 3">CBS 756.74</strain>
    </source>
</reference>
<gene>
    <name evidence="2" type="ORF">BJX68DRAFT_247166</name>
</gene>
<keyword evidence="3" id="KW-1185">Reference proteome</keyword>
<evidence type="ECO:0000313" key="2">
    <source>
        <dbReference type="EMBL" id="KAL2840003.1"/>
    </source>
</evidence>
<name>A0ABR4JIY0_9EURO</name>
<dbReference type="GeneID" id="98156901"/>
<organism evidence="2 3">
    <name type="scientific">Aspergillus pseudodeflectus</name>
    <dbReference type="NCBI Taxonomy" id="176178"/>
    <lineage>
        <taxon>Eukaryota</taxon>
        <taxon>Fungi</taxon>
        <taxon>Dikarya</taxon>
        <taxon>Ascomycota</taxon>
        <taxon>Pezizomycotina</taxon>
        <taxon>Eurotiomycetes</taxon>
        <taxon>Eurotiomycetidae</taxon>
        <taxon>Eurotiales</taxon>
        <taxon>Aspergillaceae</taxon>
        <taxon>Aspergillus</taxon>
        <taxon>Aspergillus subgen. Nidulantes</taxon>
    </lineage>
</organism>
<evidence type="ECO:0000313" key="3">
    <source>
        <dbReference type="Proteomes" id="UP001610444"/>
    </source>
</evidence>
<protein>
    <submittedName>
        <fullName evidence="2">Uncharacterized protein</fullName>
    </submittedName>
</protein>
<dbReference type="EMBL" id="JBFXLR010000069">
    <property type="protein sequence ID" value="KAL2840003.1"/>
    <property type="molecule type" value="Genomic_DNA"/>
</dbReference>
<dbReference type="Proteomes" id="UP001610444">
    <property type="component" value="Unassembled WGS sequence"/>
</dbReference>
<comment type="caution">
    <text evidence="2">The sequence shown here is derived from an EMBL/GenBank/DDBJ whole genome shotgun (WGS) entry which is preliminary data.</text>
</comment>